<comment type="caution">
    <text evidence="2">The sequence shown here is derived from an EMBL/GenBank/DDBJ whole genome shotgun (WGS) entry which is preliminary data.</text>
</comment>
<evidence type="ECO:0008006" key="3">
    <source>
        <dbReference type="Google" id="ProtNLM"/>
    </source>
</evidence>
<dbReference type="Pfam" id="PF04392">
    <property type="entry name" value="ABC_sub_bind"/>
    <property type="match status" value="1"/>
</dbReference>
<dbReference type="AlphaFoldDB" id="A0A7C0VC86"/>
<evidence type="ECO:0000256" key="1">
    <source>
        <dbReference type="SAM" id="SignalP"/>
    </source>
</evidence>
<name>A0A7C0VC86_UNCW3</name>
<dbReference type="EMBL" id="DQWE01000169">
    <property type="protein sequence ID" value="HDI82848.1"/>
    <property type="molecule type" value="Genomic_DNA"/>
</dbReference>
<gene>
    <name evidence="2" type="ORF">ENF18_03535</name>
</gene>
<dbReference type="InterPro" id="IPR007487">
    <property type="entry name" value="ABC_transpt-TYRBP-like"/>
</dbReference>
<organism evidence="2">
    <name type="scientific">candidate division WOR-3 bacterium</name>
    <dbReference type="NCBI Taxonomy" id="2052148"/>
    <lineage>
        <taxon>Bacteria</taxon>
        <taxon>Bacteria division WOR-3</taxon>
    </lineage>
</organism>
<dbReference type="PANTHER" id="PTHR35271">
    <property type="entry name" value="ABC TRANSPORTER, SUBSTRATE-BINDING LIPOPROTEIN-RELATED"/>
    <property type="match status" value="1"/>
</dbReference>
<evidence type="ECO:0000313" key="2">
    <source>
        <dbReference type="EMBL" id="HDI82848.1"/>
    </source>
</evidence>
<keyword evidence="1" id="KW-0732">Signal</keyword>
<feature type="chain" id="PRO_5028286771" description="ABC transporter substrate-binding protein" evidence="1">
    <location>
        <begin position="19"/>
        <end position="290"/>
    </location>
</feature>
<protein>
    <recommendedName>
        <fullName evidence="3">ABC transporter substrate-binding protein</fullName>
    </recommendedName>
</protein>
<proteinExistence type="predicted"/>
<dbReference type="PANTHER" id="PTHR35271:SF1">
    <property type="entry name" value="ABC TRANSPORTER, SUBSTRATE-BINDING LIPOPROTEIN"/>
    <property type="match status" value="1"/>
</dbReference>
<dbReference type="Proteomes" id="UP000885847">
    <property type="component" value="Unassembled WGS sequence"/>
</dbReference>
<feature type="signal peptide" evidence="1">
    <location>
        <begin position="1"/>
        <end position="18"/>
    </location>
</feature>
<dbReference type="Gene3D" id="3.40.50.2300">
    <property type="match status" value="2"/>
</dbReference>
<reference evidence="2" key="1">
    <citation type="journal article" date="2020" name="mSystems">
        <title>Genome- and Community-Level Interaction Insights into Carbon Utilization and Element Cycling Functions of Hydrothermarchaeota in Hydrothermal Sediment.</title>
        <authorList>
            <person name="Zhou Z."/>
            <person name="Liu Y."/>
            <person name="Xu W."/>
            <person name="Pan J."/>
            <person name="Luo Z.H."/>
            <person name="Li M."/>
        </authorList>
    </citation>
    <scope>NUCLEOTIDE SEQUENCE [LARGE SCALE GENOMIC DNA]</scope>
    <source>
        <strain evidence="2">HyVt-102</strain>
    </source>
</reference>
<accession>A0A7C0VC86</accession>
<sequence>MRKGILLTLFSMVLSAQIALVQWDDKGIYKDIQEAFESNLPWGVDKYNVYGDKSKIPGVMERLKTREYRIIVVTGDDLLKAAVVYLTNTPVVFLGSTDTKPAEGKKNITGISLNPTPEEVVRTVQKILPKMKKVGLIFKNPDQYVQTYSSILEKFGIQVEKVMAQDPGGVNTALRFLSDVDLLWMVPDELNRENATFKFLLISSQKKLIPIMGLDENYVKAGALFAITPDLNFIGRKGAEYVKSIVDGISPENLPVLHPRASYVINLKVAKKLNLNIPPTIINNARRVIK</sequence>